<evidence type="ECO:0000256" key="1">
    <source>
        <dbReference type="SAM" id="MobiDB-lite"/>
    </source>
</evidence>
<dbReference type="EMBL" id="JAQGDS010000001">
    <property type="protein sequence ID" value="KAJ6264638.1"/>
    <property type="molecule type" value="Genomic_DNA"/>
</dbReference>
<organism evidence="2 3">
    <name type="scientific">Drechslerella dactyloides</name>
    <name type="common">Nematode-trapping fungus</name>
    <name type="synonym">Arthrobotrys dactyloides</name>
    <dbReference type="NCBI Taxonomy" id="74499"/>
    <lineage>
        <taxon>Eukaryota</taxon>
        <taxon>Fungi</taxon>
        <taxon>Dikarya</taxon>
        <taxon>Ascomycota</taxon>
        <taxon>Pezizomycotina</taxon>
        <taxon>Orbiliomycetes</taxon>
        <taxon>Orbiliales</taxon>
        <taxon>Orbiliaceae</taxon>
        <taxon>Drechslerella</taxon>
    </lineage>
</organism>
<name>A0AAD6NPB1_DREDA</name>
<evidence type="ECO:0000313" key="2">
    <source>
        <dbReference type="EMBL" id="KAJ6264638.1"/>
    </source>
</evidence>
<keyword evidence="3" id="KW-1185">Reference proteome</keyword>
<feature type="compositionally biased region" description="Basic and acidic residues" evidence="1">
    <location>
        <begin position="96"/>
        <end position="105"/>
    </location>
</feature>
<gene>
    <name evidence="2" type="ORF">Dda_0787</name>
</gene>
<feature type="compositionally biased region" description="Acidic residues" evidence="1">
    <location>
        <begin position="82"/>
        <end position="95"/>
    </location>
</feature>
<dbReference type="Proteomes" id="UP001221413">
    <property type="component" value="Unassembled WGS sequence"/>
</dbReference>
<evidence type="ECO:0000313" key="3">
    <source>
        <dbReference type="Proteomes" id="UP001221413"/>
    </source>
</evidence>
<sequence>MSRGSIPRSGAVKLLVIGGEGFVEMLGERGRPGLRFRKVPSMGERNHPAAYVTAAGVLWFEAASDAIPRGRPSASSASEMEERTEADEEEEEEEEKVARSGRETEMEMGDVYVRAGGSIGG</sequence>
<comment type="caution">
    <text evidence="2">The sequence shown here is derived from an EMBL/GenBank/DDBJ whole genome shotgun (WGS) entry which is preliminary data.</text>
</comment>
<proteinExistence type="predicted"/>
<feature type="region of interest" description="Disordered" evidence="1">
    <location>
        <begin position="67"/>
        <end position="121"/>
    </location>
</feature>
<reference evidence="2" key="1">
    <citation type="submission" date="2023-01" db="EMBL/GenBank/DDBJ databases">
        <title>The chitinases involved in constricting ring structure development in the nematode-trapping fungus Drechslerella dactyloides.</title>
        <authorList>
            <person name="Wang R."/>
            <person name="Zhang L."/>
            <person name="Tang P."/>
            <person name="Li S."/>
            <person name="Liang L."/>
        </authorList>
    </citation>
    <scope>NUCLEOTIDE SEQUENCE</scope>
    <source>
        <strain evidence="2">YMF1.00031</strain>
    </source>
</reference>
<protein>
    <submittedName>
        <fullName evidence="2">Uncharacterized protein</fullName>
    </submittedName>
</protein>
<accession>A0AAD6NPB1</accession>
<dbReference type="AlphaFoldDB" id="A0AAD6NPB1"/>